<evidence type="ECO:0000313" key="2">
    <source>
        <dbReference type="Proteomes" id="UP000439903"/>
    </source>
</evidence>
<organism evidence="1 2">
    <name type="scientific">Gigaspora margarita</name>
    <dbReference type="NCBI Taxonomy" id="4874"/>
    <lineage>
        <taxon>Eukaryota</taxon>
        <taxon>Fungi</taxon>
        <taxon>Fungi incertae sedis</taxon>
        <taxon>Mucoromycota</taxon>
        <taxon>Glomeromycotina</taxon>
        <taxon>Glomeromycetes</taxon>
        <taxon>Diversisporales</taxon>
        <taxon>Gigasporaceae</taxon>
        <taxon>Gigaspora</taxon>
    </lineage>
</organism>
<evidence type="ECO:0000313" key="1">
    <source>
        <dbReference type="EMBL" id="KAF0408825.1"/>
    </source>
</evidence>
<keyword evidence="2" id="KW-1185">Reference proteome</keyword>
<dbReference type="AlphaFoldDB" id="A0A8H3X3E9"/>
<reference evidence="1 2" key="1">
    <citation type="journal article" date="2019" name="Environ. Microbiol.">
        <title>At the nexus of three kingdoms: the genome of the mycorrhizal fungus Gigaspora margarita provides insights into plant, endobacterial and fungal interactions.</title>
        <authorList>
            <person name="Venice F."/>
            <person name="Ghignone S."/>
            <person name="Salvioli di Fossalunga A."/>
            <person name="Amselem J."/>
            <person name="Novero M."/>
            <person name="Xianan X."/>
            <person name="Sedzielewska Toro K."/>
            <person name="Morin E."/>
            <person name="Lipzen A."/>
            <person name="Grigoriev I.V."/>
            <person name="Henrissat B."/>
            <person name="Martin F.M."/>
            <person name="Bonfante P."/>
        </authorList>
    </citation>
    <scope>NUCLEOTIDE SEQUENCE [LARGE SCALE GENOMIC DNA]</scope>
    <source>
        <strain evidence="1 2">BEG34</strain>
    </source>
</reference>
<dbReference type="Gene3D" id="1.25.40.10">
    <property type="entry name" value="Tetratricopeptide repeat domain"/>
    <property type="match status" value="1"/>
</dbReference>
<sequence length="139" mass="16519">MFVDRKYKHDKKSENRDESIKGFPVLNVERCWDNDLRFRSEAKEIFRSLNMIFPNQMLKIYKTLLRNDASILEEKSAYQFGIEGLVLDLREKSAEMKPSKRTYIVGYCYHSRIGIEKDVCKAFEYFKDMRNPEAMNVIG</sequence>
<comment type="caution">
    <text evidence="1">The sequence shown here is derived from an EMBL/GenBank/DDBJ whole genome shotgun (WGS) entry which is preliminary data.</text>
</comment>
<dbReference type="Proteomes" id="UP000439903">
    <property type="component" value="Unassembled WGS sequence"/>
</dbReference>
<dbReference type="OrthoDB" id="272077at2759"/>
<name>A0A8H3X3E9_GIGMA</name>
<accession>A0A8H3X3E9</accession>
<dbReference type="InterPro" id="IPR011990">
    <property type="entry name" value="TPR-like_helical_dom_sf"/>
</dbReference>
<proteinExistence type="predicted"/>
<dbReference type="EMBL" id="WTPW01001890">
    <property type="protein sequence ID" value="KAF0408825.1"/>
    <property type="molecule type" value="Genomic_DNA"/>
</dbReference>
<protein>
    <submittedName>
        <fullName evidence="1">SEL1 protein</fullName>
    </submittedName>
</protein>
<gene>
    <name evidence="1" type="ORF">F8M41_008437</name>
</gene>